<evidence type="ECO:0000256" key="1">
    <source>
        <dbReference type="SAM" id="MobiDB-lite"/>
    </source>
</evidence>
<feature type="region of interest" description="Disordered" evidence="1">
    <location>
        <begin position="1"/>
        <end position="103"/>
    </location>
</feature>
<reference evidence="2" key="1">
    <citation type="journal article" date="2023" name="Science">
        <title>Genome structures resolve the early diversification of teleost fishes.</title>
        <authorList>
            <person name="Parey E."/>
            <person name="Louis A."/>
            <person name="Montfort J."/>
            <person name="Bouchez O."/>
            <person name="Roques C."/>
            <person name="Iampietro C."/>
            <person name="Lluch J."/>
            <person name="Castinel A."/>
            <person name="Donnadieu C."/>
            <person name="Desvignes T."/>
            <person name="Floi Bucao C."/>
            <person name="Jouanno E."/>
            <person name="Wen M."/>
            <person name="Mejri S."/>
            <person name="Dirks R."/>
            <person name="Jansen H."/>
            <person name="Henkel C."/>
            <person name="Chen W.J."/>
            <person name="Zahm M."/>
            <person name="Cabau C."/>
            <person name="Klopp C."/>
            <person name="Thompson A.W."/>
            <person name="Robinson-Rechavi M."/>
            <person name="Braasch I."/>
            <person name="Lecointre G."/>
            <person name="Bobe J."/>
            <person name="Postlethwait J.H."/>
            <person name="Berthelot C."/>
            <person name="Roest Crollius H."/>
            <person name="Guiguen Y."/>
        </authorList>
    </citation>
    <scope>NUCLEOTIDE SEQUENCE</scope>
    <source>
        <strain evidence="2">NC1722</strain>
    </source>
</reference>
<accession>A0AAD7RL46</accession>
<feature type="compositionally biased region" description="Low complexity" evidence="1">
    <location>
        <begin position="33"/>
        <end position="45"/>
    </location>
</feature>
<feature type="compositionally biased region" description="Basic residues" evidence="1">
    <location>
        <begin position="94"/>
        <end position="103"/>
    </location>
</feature>
<protein>
    <submittedName>
        <fullName evidence="2">Uncharacterized protein</fullName>
    </submittedName>
</protein>
<dbReference type="AlphaFoldDB" id="A0AAD7RL46"/>
<organism evidence="2 3">
    <name type="scientific">Aldrovandia affinis</name>
    <dbReference type="NCBI Taxonomy" id="143900"/>
    <lineage>
        <taxon>Eukaryota</taxon>
        <taxon>Metazoa</taxon>
        <taxon>Chordata</taxon>
        <taxon>Craniata</taxon>
        <taxon>Vertebrata</taxon>
        <taxon>Euteleostomi</taxon>
        <taxon>Actinopterygii</taxon>
        <taxon>Neopterygii</taxon>
        <taxon>Teleostei</taxon>
        <taxon>Notacanthiformes</taxon>
        <taxon>Halosauridae</taxon>
        <taxon>Aldrovandia</taxon>
    </lineage>
</organism>
<gene>
    <name evidence="2" type="ORF">AAFF_G00176740</name>
</gene>
<feature type="compositionally biased region" description="Polar residues" evidence="1">
    <location>
        <begin position="75"/>
        <end position="88"/>
    </location>
</feature>
<sequence>MPSGKLPAFPPVPNKLQFTPRSETDMVSVAQGSPHLSTSSSQHSSVAVLQRREGARHESPALTTSTPSSRHESPVPTTSTPRTQQASEKTPRGPPRHGYRSRTRYSVRLGSASIVTDFYWLVSSPYHFARDFLQYGHCLQDH</sequence>
<feature type="compositionally biased region" description="Basic and acidic residues" evidence="1">
    <location>
        <begin position="50"/>
        <end position="59"/>
    </location>
</feature>
<name>A0AAD7RL46_9TELE</name>
<proteinExistence type="predicted"/>
<comment type="caution">
    <text evidence="2">The sequence shown here is derived from an EMBL/GenBank/DDBJ whole genome shotgun (WGS) entry which is preliminary data.</text>
</comment>
<keyword evidence="3" id="KW-1185">Reference proteome</keyword>
<evidence type="ECO:0000313" key="3">
    <source>
        <dbReference type="Proteomes" id="UP001221898"/>
    </source>
</evidence>
<evidence type="ECO:0000313" key="2">
    <source>
        <dbReference type="EMBL" id="KAJ8386080.1"/>
    </source>
</evidence>
<dbReference type="Proteomes" id="UP001221898">
    <property type="component" value="Unassembled WGS sequence"/>
</dbReference>
<dbReference type="EMBL" id="JAINUG010000235">
    <property type="protein sequence ID" value="KAJ8386080.1"/>
    <property type="molecule type" value="Genomic_DNA"/>
</dbReference>